<sequence length="227" mass="25732">MILLTFAALAVLVLYLRQWLIPQPDHLPIHRRFPKLEVGVCLLVAGLSYLPSWQADRAADRAGKAASKVVGEKVEFVCGSQLNTFFDRGTDMAWGYVKWTEEGPAKSSKLRHETCKGLREFFDDPTQWRSISNDRLFAVHIITHETMHMAGEMNEAVTECQAVQRDALMAQALGASAVQARDMALAYYIEIYPNLRQDYYSDECKQGGKLDENLPTSPWNLRRLRPA</sequence>
<evidence type="ECO:0008006" key="3">
    <source>
        <dbReference type="Google" id="ProtNLM"/>
    </source>
</evidence>
<proteinExistence type="predicted"/>
<comment type="caution">
    <text evidence="1">The sequence shown here is derived from an EMBL/GenBank/DDBJ whole genome shotgun (WGS) entry which is preliminary data.</text>
</comment>
<gene>
    <name evidence="1" type="ORF">PZA18_12365</name>
</gene>
<dbReference type="Proteomes" id="UP001172778">
    <property type="component" value="Unassembled WGS sequence"/>
</dbReference>
<evidence type="ECO:0000313" key="1">
    <source>
        <dbReference type="EMBL" id="MDK2124839.1"/>
    </source>
</evidence>
<evidence type="ECO:0000313" key="2">
    <source>
        <dbReference type="Proteomes" id="UP001172778"/>
    </source>
</evidence>
<protein>
    <recommendedName>
        <fullName evidence="3">Phage metallopeptidase domain-containing protein</fullName>
    </recommendedName>
</protein>
<keyword evidence="2" id="KW-1185">Reference proteome</keyword>
<accession>A0ABT7DYE0</accession>
<name>A0ABT7DYE0_9NEIS</name>
<organism evidence="1 2">
    <name type="scientific">Parachitinimonas caeni</name>
    <dbReference type="NCBI Taxonomy" id="3031301"/>
    <lineage>
        <taxon>Bacteria</taxon>
        <taxon>Pseudomonadati</taxon>
        <taxon>Pseudomonadota</taxon>
        <taxon>Betaproteobacteria</taxon>
        <taxon>Neisseriales</taxon>
        <taxon>Chitinibacteraceae</taxon>
        <taxon>Parachitinimonas</taxon>
    </lineage>
</organism>
<dbReference type="RefSeq" id="WP_284101153.1">
    <property type="nucleotide sequence ID" value="NZ_JARRAF010000013.1"/>
</dbReference>
<reference evidence="1" key="1">
    <citation type="submission" date="2023-03" db="EMBL/GenBank/DDBJ databases">
        <title>Chitinimonas shenzhenensis gen. nov., sp. nov., a novel member of family Burkholderiaceae isolated from activated sludge collected in Shen Zhen, China.</title>
        <authorList>
            <person name="Wang X."/>
        </authorList>
    </citation>
    <scope>NUCLEOTIDE SEQUENCE</scope>
    <source>
        <strain evidence="1">DQS-5</strain>
    </source>
</reference>
<dbReference type="EMBL" id="JARRAF010000013">
    <property type="protein sequence ID" value="MDK2124839.1"/>
    <property type="molecule type" value="Genomic_DNA"/>
</dbReference>